<dbReference type="SUPFAM" id="SSF81624">
    <property type="entry name" value="N-terminal domain of MutM-like DNA repair proteins"/>
    <property type="match status" value="1"/>
</dbReference>
<comment type="catalytic activity">
    <reaction evidence="15">
        <text>2'-deoxyribonucleotide-(2'-deoxyribose 5'-phosphate)-2'-deoxyribonucleotide-DNA = a 3'-end 2'-deoxyribonucleotide-(2,3-dehydro-2,3-deoxyribose 5'-phosphate)-DNA + a 5'-end 5'-phospho-2'-deoxyribonucleoside-DNA + H(+)</text>
        <dbReference type="Rhea" id="RHEA:66592"/>
        <dbReference type="Rhea" id="RHEA-COMP:13180"/>
        <dbReference type="Rhea" id="RHEA-COMP:16897"/>
        <dbReference type="Rhea" id="RHEA-COMP:17067"/>
        <dbReference type="ChEBI" id="CHEBI:15378"/>
        <dbReference type="ChEBI" id="CHEBI:136412"/>
        <dbReference type="ChEBI" id="CHEBI:157695"/>
        <dbReference type="ChEBI" id="CHEBI:167181"/>
        <dbReference type="EC" id="4.2.99.18"/>
    </reaction>
</comment>
<sequence length="274" mass="31667">MPELPEVETVLQTLQKQIEHRKITDIEIRWVNIIAYPQPEVFQRVLTGHEFTGFHRLGKYLIFTLQDLTLICHLRMEGKFYLEPSDSPLEKHTHVIFHLDDGRQLRYNDTRKFGKMYLYQPGEKWLALNNVGLDPWDRQLTTDYLTAKLHHKKMPLKQALLDQSIIAGIGNIYADEICFACRKSPMLSVDNLTEKDLQELINQTRSILQEAIAAGGTTIRSYTSSLGISGRFQQSLQVHTRVNQPCHCCQTKIVKTRVAGRGTYYCPHCQELKL</sequence>
<keyword evidence="12" id="KW-0456">Lyase</keyword>
<keyword evidence="10" id="KW-0238">DNA-binding</keyword>
<dbReference type="Pfam" id="PF06827">
    <property type="entry name" value="zf-FPG_IleRS"/>
    <property type="match status" value="1"/>
</dbReference>
<dbReference type="SMART" id="SM00898">
    <property type="entry name" value="Fapy_DNA_glyco"/>
    <property type="match status" value="1"/>
</dbReference>
<keyword evidence="5" id="KW-0479">Metal-binding</keyword>
<evidence type="ECO:0000259" key="17">
    <source>
        <dbReference type="PROSITE" id="PS51068"/>
    </source>
</evidence>
<dbReference type="Gene3D" id="1.10.8.50">
    <property type="match status" value="1"/>
</dbReference>
<comment type="subunit">
    <text evidence="4">Monomer.</text>
</comment>
<dbReference type="InterPro" id="IPR000214">
    <property type="entry name" value="Znf_DNA_glyclase/AP_lyase"/>
</dbReference>
<dbReference type="PROSITE" id="PS51066">
    <property type="entry name" value="ZF_FPG_2"/>
    <property type="match status" value="1"/>
</dbReference>
<dbReference type="Pfam" id="PF01149">
    <property type="entry name" value="Fapy_DNA_glyco"/>
    <property type="match status" value="1"/>
</dbReference>
<dbReference type="GO" id="GO:0034039">
    <property type="term" value="F:8-oxo-7,8-dihydroguanine DNA N-glycosylase activity"/>
    <property type="evidence" value="ECO:0007669"/>
    <property type="project" value="TreeGrafter"/>
</dbReference>
<keyword evidence="8 18" id="KW-0378">Hydrolase</keyword>
<dbReference type="FunFam" id="1.10.8.50:FF:000003">
    <property type="entry name" value="Formamidopyrimidine-DNA glycosylase"/>
    <property type="match status" value="1"/>
</dbReference>
<dbReference type="Pfam" id="PF06831">
    <property type="entry name" value="H2TH"/>
    <property type="match status" value="1"/>
</dbReference>
<dbReference type="PANTHER" id="PTHR22993:SF9">
    <property type="entry name" value="FORMAMIDOPYRIMIDINE-DNA GLYCOSYLASE"/>
    <property type="match status" value="1"/>
</dbReference>
<evidence type="ECO:0000313" key="18">
    <source>
        <dbReference type="EMBL" id="MPM65103.1"/>
    </source>
</evidence>
<dbReference type="PANTHER" id="PTHR22993">
    <property type="entry name" value="FORMAMIDOPYRIMIDINE-DNA GLYCOSYLASE"/>
    <property type="match status" value="1"/>
</dbReference>
<dbReference type="PROSITE" id="PS51068">
    <property type="entry name" value="FPG_CAT"/>
    <property type="match status" value="1"/>
</dbReference>
<dbReference type="NCBIfam" id="NF002211">
    <property type="entry name" value="PRK01103.1"/>
    <property type="match status" value="1"/>
</dbReference>
<comment type="catalytic activity">
    <reaction evidence="1">
        <text>Hydrolysis of DNA containing ring-opened 7-methylguanine residues, releasing 2,6-diamino-4-hydroxy-5-(N-methyl)formamidopyrimidine.</text>
        <dbReference type="EC" id="3.2.2.23"/>
    </reaction>
</comment>
<keyword evidence="6" id="KW-0227">DNA damage</keyword>
<reference evidence="18" key="1">
    <citation type="submission" date="2019-08" db="EMBL/GenBank/DDBJ databases">
        <authorList>
            <person name="Kucharzyk K."/>
            <person name="Murdoch R.W."/>
            <person name="Higgins S."/>
            <person name="Loffler F."/>
        </authorList>
    </citation>
    <scope>NUCLEOTIDE SEQUENCE</scope>
</reference>
<comment type="cofactor">
    <cofactor evidence="2">
        <name>Zn(2+)</name>
        <dbReference type="ChEBI" id="CHEBI:29105"/>
    </cofactor>
</comment>
<protein>
    <submittedName>
        <fullName evidence="18">Formamidopyrimidine-DNA glycosylase</fullName>
        <ecNumber evidence="18">3.2.2.23</ecNumber>
    </submittedName>
</protein>
<dbReference type="InterPro" id="IPR010663">
    <property type="entry name" value="Znf_FPG/IleRS"/>
</dbReference>
<dbReference type="InterPro" id="IPR010979">
    <property type="entry name" value="Ribosomal_uS13-like_H2TH"/>
</dbReference>
<evidence type="ECO:0000256" key="13">
    <source>
        <dbReference type="ARBA" id="ARBA00023268"/>
    </source>
</evidence>
<dbReference type="AlphaFoldDB" id="A0A645BPE9"/>
<dbReference type="GO" id="GO:0003684">
    <property type="term" value="F:damaged DNA binding"/>
    <property type="evidence" value="ECO:0007669"/>
    <property type="project" value="InterPro"/>
</dbReference>
<feature type="domain" description="Formamidopyrimidine-DNA glycosylase catalytic" evidence="17">
    <location>
        <begin position="2"/>
        <end position="114"/>
    </location>
</feature>
<evidence type="ECO:0000256" key="10">
    <source>
        <dbReference type="ARBA" id="ARBA00023125"/>
    </source>
</evidence>
<comment type="similarity">
    <text evidence="3">Belongs to the FPG family.</text>
</comment>
<evidence type="ECO:0000256" key="12">
    <source>
        <dbReference type="ARBA" id="ARBA00023239"/>
    </source>
</evidence>
<dbReference type="SUPFAM" id="SSF46946">
    <property type="entry name" value="S13-like H2TH domain"/>
    <property type="match status" value="1"/>
</dbReference>
<organism evidence="18">
    <name type="scientific">bioreactor metagenome</name>
    <dbReference type="NCBI Taxonomy" id="1076179"/>
    <lineage>
        <taxon>unclassified sequences</taxon>
        <taxon>metagenomes</taxon>
        <taxon>ecological metagenomes</taxon>
    </lineage>
</organism>
<keyword evidence="13" id="KW-0511">Multifunctional enzyme</keyword>
<dbReference type="GO" id="GO:0008270">
    <property type="term" value="F:zinc ion binding"/>
    <property type="evidence" value="ECO:0007669"/>
    <property type="project" value="UniProtKB-KW"/>
</dbReference>
<keyword evidence="7" id="KW-0863">Zinc-finger</keyword>
<dbReference type="InterPro" id="IPR020629">
    <property type="entry name" value="FPG_Glyclase"/>
</dbReference>
<dbReference type="CDD" id="cd08966">
    <property type="entry name" value="EcFpg-like_N"/>
    <property type="match status" value="1"/>
</dbReference>
<dbReference type="InterPro" id="IPR035937">
    <property type="entry name" value="FPG_N"/>
</dbReference>
<dbReference type="GO" id="GO:0140078">
    <property type="term" value="F:class I DNA-(apurinic or apyrimidinic site) endonuclease activity"/>
    <property type="evidence" value="ECO:0007669"/>
    <property type="project" value="UniProtKB-EC"/>
</dbReference>
<evidence type="ECO:0000256" key="11">
    <source>
        <dbReference type="ARBA" id="ARBA00023204"/>
    </source>
</evidence>
<evidence type="ECO:0000256" key="2">
    <source>
        <dbReference type="ARBA" id="ARBA00001947"/>
    </source>
</evidence>
<feature type="domain" description="FPG-type" evidence="16">
    <location>
        <begin position="237"/>
        <end position="271"/>
    </location>
</feature>
<dbReference type="EMBL" id="VSSQ01020331">
    <property type="protein sequence ID" value="MPM65103.1"/>
    <property type="molecule type" value="Genomic_DNA"/>
</dbReference>
<gene>
    <name evidence="18" type="primary">mutM_22</name>
    <name evidence="18" type="ORF">SDC9_111995</name>
</gene>
<evidence type="ECO:0000256" key="1">
    <source>
        <dbReference type="ARBA" id="ARBA00001668"/>
    </source>
</evidence>
<evidence type="ECO:0000259" key="16">
    <source>
        <dbReference type="PROSITE" id="PS51066"/>
    </source>
</evidence>
<accession>A0A645BPE9</accession>
<keyword evidence="14 18" id="KW-0326">Glycosidase</keyword>
<evidence type="ECO:0000256" key="8">
    <source>
        <dbReference type="ARBA" id="ARBA00022801"/>
    </source>
</evidence>
<dbReference type="HAMAP" id="MF_00103">
    <property type="entry name" value="Fapy_DNA_glycosyl"/>
    <property type="match status" value="1"/>
</dbReference>
<evidence type="ECO:0000256" key="9">
    <source>
        <dbReference type="ARBA" id="ARBA00022833"/>
    </source>
</evidence>
<name>A0A645BPE9_9ZZZZ</name>
<dbReference type="EC" id="3.2.2.23" evidence="18"/>
<keyword evidence="11" id="KW-0234">DNA repair</keyword>
<keyword evidence="9" id="KW-0862">Zinc</keyword>
<dbReference type="InterPro" id="IPR015886">
    <property type="entry name" value="H2TH_FPG"/>
</dbReference>
<evidence type="ECO:0000256" key="14">
    <source>
        <dbReference type="ARBA" id="ARBA00023295"/>
    </source>
</evidence>
<evidence type="ECO:0000256" key="3">
    <source>
        <dbReference type="ARBA" id="ARBA00009409"/>
    </source>
</evidence>
<evidence type="ECO:0000256" key="6">
    <source>
        <dbReference type="ARBA" id="ARBA00022763"/>
    </source>
</evidence>
<dbReference type="Gene3D" id="3.20.190.10">
    <property type="entry name" value="MutM-like, N-terminal"/>
    <property type="match status" value="1"/>
</dbReference>
<evidence type="ECO:0000256" key="4">
    <source>
        <dbReference type="ARBA" id="ARBA00011245"/>
    </source>
</evidence>
<evidence type="ECO:0000256" key="5">
    <source>
        <dbReference type="ARBA" id="ARBA00022723"/>
    </source>
</evidence>
<dbReference type="SMART" id="SM01232">
    <property type="entry name" value="H2TH"/>
    <property type="match status" value="1"/>
</dbReference>
<evidence type="ECO:0000256" key="7">
    <source>
        <dbReference type="ARBA" id="ARBA00022771"/>
    </source>
</evidence>
<dbReference type="SUPFAM" id="SSF57716">
    <property type="entry name" value="Glucocorticoid receptor-like (DNA-binding domain)"/>
    <property type="match status" value="1"/>
</dbReference>
<dbReference type="GO" id="GO:0006284">
    <property type="term" value="P:base-excision repair"/>
    <property type="evidence" value="ECO:0007669"/>
    <property type="project" value="InterPro"/>
</dbReference>
<evidence type="ECO:0000256" key="15">
    <source>
        <dbReference type="ARBA" id="ARBA00044632"/>
    </source>
</evidence>
<proteinExistence type="inferred from homology"/>
<dbReference type="InterPro" id="IPR012319">
    <property type="entry name" value="FPG_cat"/>
</dbReference>
<dbReference type="NCBIfam" id="TIGR00577">
    <property type="entry name" value="fpg"/>
    <property type="match status" value="1"/>
</dbReference>
<comment type="caution">
    <text evidence="18">The sequence shown here is derived from an EMBL/GenBank/DDBJ whole genome shotgun (WGS) entry which is preliminary data.</text>
</comment>